<dbReference type="EMBL" id="LAZR01002523">
    <property type="protein sequence ID" value="KKN28947.1"/>
    <property type="molecule type" value="Genomic_DNA"/>
</dbReference>
<evidence type="ECO:0000313" key="2">
    <source>
        <dbReference type="EMBL" id="KKN28947.1"/>
    </source>
</evidence>
<feature type="domain" description="ApeI dehydratase-like" evidence="1">
    <location>
        <begin position="5"/>
        <end position="93"/>
    </location>
</feature>
<proteinExistence type="predicted"/>
<dbReference type="Gene3D" id="3.10.129.10">
    <property type="entry name" value="Hotdog Thioesterase"/>
    <property type="match status" value="1"/>
</dbReference>
<protein>
    <recommendedName>
        <fullName evidence="1">ApeI dehydratase-like domain-containing protein</fullName>
    </recommendedName>
</protein>
<dbReference type="SUPFAM" id="SSF54637">
    <property type="entry name" value="Thioesterase/thiol ester dehydrase-isomerase"/>
    <property type="match status" value="1"/>
</dbReference>
<accession>A0A0F9PW51</accession>
<dbReference type="Pfam" id="PF22818">
    <property type="entry name" value="ApeI-like"/>
    <property type="match status" value="1"/>
</dbReference>
<sequence>MNNVTHLTIPADHPAFAGHFPGNPTVPGVVLLDIALHAITTATGTDLAVCEISTVKFLSPVSPNEPISIEHTLLPTGAIRFEIVCGTRKIATGRVINHSSKSTTL</sequence>
<name>A0A0F9PW51_9ZZZZ</name>
<evidence type="ECO:0000259" key="1">
    <source>
        <dbReference type="Pfam" id="PF22818"/>
    </source>
</evidence>
<reference evidence="2" key="1">
    <citation type="journal article" date="2015" name="Nature">
        <title>Complex archaea that bridge the gap between prokaryotes and eukaryotes.</title>
        <authorList>
            <person name="Spang A."/>
            <person name="Saw J.H."/>
            <person name="Jorgensen S.L."/>
            <person name="Zaremba-Niedzwiedzka K."/>
            <person name="Martijn J."/>
            <person name="Lind A.E."/>
            <person name="van Eijk R."/>
            <person name="Schleper C."/>
            <person name="Guy L."/>
            <person name="Ettema T.J."/>
        </authorList>
    </citation>
    <scope>NUCLEOTIDE SEQUENCE</scope>
</reference>
<organism evidence="2">
    <name type="scientific">marine sediment metagenome</name>
    <dbReference type="NCBI Taxonomy" id="412755"/>
    <lineage>
        <taxon>unclassified sequences</taxon>
        <taxon>metagenomes</taxon>
        <taxon>ecological metagenomes</taxon>
    </lineage>
</organism>
<dbReference type="InterPro" id="IPR054545">
    <property type="entry name" value="ApeI-like"/>
</dbReference>
<gene>
    <name evidence="2" type="ORF">LCGC14_0849180</name>
</gene>
<dbReference type="AlphaFoldDB" id="A0A0F9PW51"/>
<comment type="caution">
    <text evidence="2">The sequence shown here is derived from an EMBL/GenBank/DDBJ whole genome shotgun (WGS) entry which is preliminary data.</text>
</comment>
<dbReference type="InterPro" id="IPR029069">
    <property type="entry name" value="HotDog_dom_sf"/>
</dbReference>